<evidence type="ECO:0000256" key="1">
    <source>
        <dbReference type="SAM" id="MobiDB-lite"/>
    </source>
</evidence>
<feature type="region of interest" description="Disordered" evidence="1">
    <location>
        <begin position="18"/>
        <end position="43"/>
    </location>
</feature>
<proteinExistence type="predicted"/>
<dbReference type="EMBL" id="LT629758">
    <property type="protein sequence ID" value="SDT68553.1"/>
    <property type="molecule type" value="Genomic_DNA"/>
</dbReference>
<dbReference type="STRING" id="113562.SAMN04489716_5641"/>
<sequence length="178" mass="18189">MVLGGLLALTAGCAKPAVDEPSVASVDKPAPASPSASASFDPDAPLKHAQCMRAEGMTWFPDPPGPGQPMEIRVPDGVQREEFAAAMEKCRKFAPSGTDKGGPTAADLEKLRLMSKCMRENGVPDFPDPQAGGGLSIGDGLSVKPGDPVFDKAEQACSQYLPGGGTNRAGGGPAVRGN</sequence>
<dbReference type="AlphaFoldDB" id="A0A1H2CDN4"/>
<dbReference type="Proteomes" id="UP000198688">
    <property type="component" value="Chromosome I"/>
</dbReference>
<feature type="compositionally biased region" description="Gly residues" evidence="1">
    <location>
        <begin position="162"/>
        <end position="178"/>
    </location>
</feature>
<keyword evidence="3" id="KW-1185">Reference proteome</keyword>
<accession>A0A1H2CDN4</accession>
<feature type="region of interest" description="Disordered" evidence="1">
    <location>
        <begin position="158"/>
        <end position="178"/>
    </location>
</feature>
<gene>
    <name evidence="2" type="ORF">SAMN04489716_5641</name>
</gene>
<evidence type="ECO:0000313" key="2">
    <source>
        <dbReference type="EMBL" id="SDT68553.1"/>
    </source>
</evidence>
<organism evidence="2 3">
    <name type="scientific">Actinoplanes derwentensis</name>
    <dbReference type="NCBI Taxonomy" id="113562"/>
    <lineage>
        <taxon>Bacteria</taxon>
        <taxon>Bacillati</taxon>
        <taxon>Actinomycetota</taxon>
        <taxon>Actinomycetes</taxon>
        <taxon>Micromonosporales</taxon>
        <taxon>Micromonosporaceae</taxon>
        <taxon>Actinoplanes</taxon>
    </lineage>
</organism>
<reference evidence="2 3" key="1">
    <citation type="submission" date="2016-10" db="EMBL/GenBank/DDBJ databases">
        <authorList>
            <person name="de Groot N.N."/>
        </authorList>
    </citation>
    <scope>NUCLEOTIDE SEQUENCE [LARGE SCALE GENOMIC DNA]</scope>
    <source>
        <strain evidence="2 3">DSM 43941</strain>
    </source>
</reference>
<protein>
    <submittedName>
        <fullName evidence="2">Uncharacterized protein</fullName>
    </submittedName>
</protein>
<feature type="compositionally biased region" description="Low complexity" evidence="1">
    <location>
        <begin position="21"/>
        <end position="43"/>
    </location>
</feature>
<name>A0A1H2CDN4_9ACTN</name>
<evidence type="ECO:0000313" key="3">
    <source>
        <dbReference type="Proteomes" id="UP000198688"/>
    </source>
</evidence>